<reference evidence="1" key="1">
    <citation type="submission" date="2021-06" db="EMBL/GenBank/DDBJ databases">
        <authorList>
            <person name="Kallberg Y."/>
            <person name="Tangrot J."/>
            <person name="Rosling A."/>
        </authorList>
    </citation>
    <scope>NUCLEOTIDE SEQUENCE</scope>
    <source>
        <strain evidence="1">IA702</strain>
    </source>
</reference>
<name>A0A9N9ABY0_9GLOM</name>
<dbReference type="OrthoDB" id="2432077at2759"/>
<sequence length="155" mass="18053">MAMSNGTKVSTSLNGPVRDVDWYRQLWWKTASTNFDLMFYGATSECFVGFYATMFQENFRCPAVDLMEGRNFKRKIETYWLAPNRAHDVIGIKLNYTPSVRPTEMTAWHYCRSNRTPFGGFAPIMYEFGMVDRQDNPINIVPGAMREQYLIEMLL</sequence>
<evidence type="ECO:0000313" key="2">
    <source>
        <dbReference type="Proteomes" id="UP000789572"/>
    </source>
</evidence>
<organism evidence="1 2">
    <name type="scientific">Paraglomus occultum</name>
    <dbReference type="NCBI Taxonomy" id="144539"/>
    <lineage>
        <taxon>Eukaryota</taxon>
        <taxon>Fungi</taxon>
        <taxon>Fungi incertae sedis</taxon>
        <taxon>Mucoromycota</taxon>
        <taxon>Glomeromycotina</taxon>
        <taxon>Glomeromycetes</taxon>
        <taxon>Paraglomerales</taxon>
        <taxon>Paraglomeraceae</taxon>
        <taxon>Paraglomus</taxon>
    </lineage>
</organism>
<proteinExistence type="predicted"/>
<comment type="caution">
    <text evidence="1">The sequence shown here is derived from an EMBL/GenBank/DDBJ whole genome shotgun (WGS) entry which is preliminary data.</text>
</comment>
<protein>
    <submittedName>
        <fullName evidence="1">2651_t:CDS:1</fullName>
    </submittedName>
</protein>
<gene>
    <name evidence="1" type="ORF">POCULU_LOCUS3703</name>
</gene>
<accession>A0A9N9ABY0</accession>
<keyword evidence="2" id="KW-1185">Reference proteome</keyword>
<evidence type="ECO:0000313" key="1">
    <source>
        <dbReference type="EMBL" id="CAG8523575.1"/>
    </source>
</evidence>
<dbReference type="Proteomes" id="UP000789572">
    <property type="component" value="Unassembled WGS sequence"/>
</dbReference>
<dbReference type="EMBL" id="CAJVPJ010000428">
    <property type="protein sequence ID" value="CAG8523575.1"/>
    <property type="molecule type" value="Genomic_DNA"/>
</dbReference>
<dbReference type="AlphaFoldDB" id="A0A9N9ABY0"/>